<dbReference type="EMBL" id="JAVDYC010000001">
    <property type="protein sequence ID" value="MDR7323393.1"/>
    <property type="molecule type" value="Genomic_DNA"/>
</dbReference>
<comment type="caution">
    <text evidence="1">The sequence shown here is derived from an EMBL/GenBank/DDBJ whole genome shotgun (WGS) entry which is preliminary data.</text>
</comment>
<protein>
    <submittedName>
        <fullName evidence="1">Uncharacterized protein</fullName>
    </submittedName>
</protein>
<dbReference type="AlphaFoldDB" id="A0AAE3ZSL7"/>
<dbReference type="RefSeq" id="WP_310415203.1">
    <property type="nucleotide sequence ID" value="NZ_JAVDYC010000001.1"/>
</dbReference>
<keyword evidence="2" id="KW-1185">Reference proteome</keyword>
<name>A0AAE3ZSL7_9ACTN</name>
<reference evidence="1 2" key="1">
    <citation type="submission" date="2023-07" db="EMBL/GenBank/DDBJ databases">
        <title>Sequencing the genomes of 1000 actinobacteria strains.</title>
        <authorList>
            <person name="Klenk H.-P."/>
        </authorList>
    </citation>
    <scope>NUCLEOTIDE SEQUENCE [LARGE SCALE GENOMIC DNA]</scope>
    <source>
        <strain evidence="1 2">DSM 44711</strain>
    </source>
</reference>
<accession>A0AAE3ZSL7</accession>
<sequence length="108" mass="11747">MSVKKTVLPATWNAPACPDRTINVVHGRLHTWTREDATHVRPQIPPAWDRWFSRTAPQQPGLKWAELVTEDGPVELGEPGPAPEPAGCGCHTLGRAEVVAITAIGRGR</sequence>
<dbReference type="Proteomes" id="UP001183629">
    <property type="component" value="Unassembled WGS sequence"/>
</dbReference>
<gene>
    <name evidence="1" type="ORF">J2S44_003643</name>
</gene>
<proteinExistence type="predicted"/>
<evidence type="ECO:0000313" key="2">
    <source>
        <dbReference type="Proteomes" id="UP001183629"/>
    </source>
</evidence>
<evidence type="ECO:0000313" key="1">
    <source>
        <dbReference type="EMBL" id="MDR7323393.1"/>
    </source>
</evidence>
<organism evidence="1 2">
    <name type="scientific">Catenuloplanes niger</name>
    <dbReference type="NCBI Taxonomy" id="587534"/>
    <lineage>
        <taxon>Bacteria</taxon>
        <taxon>Bacillati</taxon>
        <taxon>Actinomycetota</taxon>
        <taxon>Actinomycetes</taxon>
        <taxon>Micromonosporales</taxon>
        <taxon>Micromonosporaceae</taxon>
        <taxon>Catenuloplanes</taxon>
    </lineage>
</organism>